<dbReference type="SUPFAM" id="SSF56219">
    <property type="entry name" value="DNase I-like"/>
    <property type="match status" value="1"/>
</dbReference>
<dbReference type="Proteomes" id="UP000250235">
    <property type="component" value="Unassembled WGS sequence"/>
</dbReference>
<dbReference type="AlphaFoldDB" id="A0A2Z7D1M4"/>
<dbReference type="InterPro" id="IPR036691">
    <property type="entry name" value="Endo/exonu/phosph_ase_sf"/>
</dbReference>
<dbReference type="EMBL" id="KQ991151">
    <property type="protein sequence ID" value="KZV52239.1"/>
    <property type="molecule type" value="Genomic_DNA"/>
</dbReference>
<evidence type="ECO:0000313" key="2">
    <source>
        <dbReference type="EMBL" id="KZV52239.1"/>
    </source>
</evidence>
<evidence type="ECO:0000313" key="3">
    <source>
        <dbReference type="Proteomes" id="UP000250235"/>
    </source>
</evidence>
<dbReference type="GO" id="GO:0006506">
    <property type="term" value="P:GPI anchor biosynthetic process"/>
    <property type="evidence" value="ECO:0007669"/>
    <property type="project" value="TreeGrafter"/>
</dbReference>
<dbReference type="FunFam" id="3.60.10.10:FF:000045">
    <property type="entry name" value="Endonuclease/exonuclease/phosphatase family protein"/>
    <property type="match status" value="1"/>
</dbReference>
<dbReference type="Pfam" id="PF03372">
    <property type="entry name" value="Exo_endo_phos"/>
    <property type="match status" value="1"/>
</dbReference>
<evidence type="ECO:0000259" key="1">
    <source>
        <dbReference type="Pfam" id="PF03372"/>
    </source>
</evidence>
<accession>A0A2Z7D1M4</accession>
<dbReference type="OrthoDB" id="200415at2759"/>
<feature type="domain" description="Endonuclease/exonuclease/phosphatase" evidence="1">
    <location>
        <begin position="210"/>
        <end position="439"/>
    </location>
</feature>
<reference evidence="2 3" key="1">
    <citation type="journal article" date="2015" name="Proc. Natl. Acad. Sci. U.S.A.">
        <title>The resurrection genome of Boea hygrometrica: A blueprint for survival of dehydration.</title>
        <authorList>
            <person name="Xiao L."/>
            <person name="Yang G."/>
            <person name="Zhang L."/>
            <person name="Yang X."/>
            <person name="Zhao S."/>
            <person name="Ji Z."/>
            <person name="Zhou Q."/>
            <person name="Hu M."/>
            <person name="Wang Y."/>
            <person name="Chen M."/>
            <person name="Xu Y."/>
            <person name="Jin H."/>
            <person name="Xiao X."/>
            <person name="Hu G."/>
            <person name="Bao F."/>
            <person name="Hu Y."/>
            <person name="Wan P."/>
            <person name="Li L."/>
            <person name="Deng X."/>
            <person name="Kuang T."/>
            <person name="Xiang C."/>
            <person name="Zhu J.K."/>
            <person name="Oliver M.J."/>
            <person name="He Y."/>
        </authorList>
    </citation>
    <scope>NUCLEOTIDE SEQUENCE [LARGE SCALE GENOMIC DNA]</scope>
    <source>
        <strain evidence="3">cv. XS01</strain>
    </source>
</reference>
<dbReference type="GO" id="GO:0003824">
    <property type="term" value="F:catalytic activity"/>
    <property type="evidence" value="ECO:0007669"/>
    <property type="project" value="InterPro"/>
</dbReference>
<keyword evidence="3" id="KW-1185">Reference proteome</keyword>
<dbReference type="InterPro" id="IPR051916">
    <property type="entry name" value="GPI-anchor_lipid_remodeler"/>
</dbReference>
<dbReference type="PANTHER" id="PTHR14859">
    <property type="entry name" value="CALCOFLUOR WHITE HYPERSENSITIVE PROTEIN PRECURSOR"/>
    <property type="match status" value="1"/>
</dbReference>
<dbReference type="InterPro" id="IPR005135">
    <property type="entry name" value="Endo/exonuclease/phosphatase"/>
</dbReference>
<gene>
    <name evidence="2" type="ORF">F511_41265</name>
</gene>
<proteinExistence type="predicted"/>
<name>A0A2Z7D1M4_9LAMI</name>
<dbReference type="Gene3D" id="3.60.10.10">
    <property type="entry name" value="Endonuclease/exonuclease/phosphatase"/>
    <property type="match status" value="1"/>
</dbReference>
<organism evidence="2 3">
    <name type="scientific">Dorcoceras hygrometricum</name>
    <dbReference type="NCBI Taxonomy" id="472368"/>
    <lineage>
        <taxon>Eukaryota</taxon>
        <taxon>Viridiplantae</taxon>
        <taxon>Streptophyta</taxon>
        <taxon>Embryophyta</taxon>
        <taxon>Tracheophyta</taxon>
        <taxon>Spermatophyta</taxon>
        <taxon>Magnoliopsida</taxon>
        <taxon>eudicotyledons</taxon>
        <taxon>Gunneridae</taxon>
        <taxon>Pentapetalae</taxon>
        <taxon>asterids</taxon>
        <taxon>lamiids</taxon>
        <taxon>Lamiales</taxon>
        <taxon>Gesneriaceae</taxon>
        <taxon>Didymocarpoideae</taxon>
        <taxon>Trichosporeae</taxon>
        <taxon>Loxocarpinae</taxon>
        <taxon>Dorcoceras</taxon>
    </lineage>
</organism>
<dbReference type="PANTHER" id="PTHR14859:SF9">
    <property type="entry name" value="TRNA_RRNA METHYLTRANSFERASE SPOU TYPE DOMAIN-CONTAINING PROTEIN"/>
    <property type="match status" value="1"/>
</dbReference>
<dbReference type="GO" id="GO:0005783">
    <property type="term" value="C:endoplasmic reticulum"/>
    <property type="evidence" value="ECO:0007669"/>
    <property type="project" value="TreeGrafter"/>
</dbReference>
<dbReference type="GO" id="GO:0016020">
    <property type="term" value="C:membrane"/>
    <property type="evidence" value="ECO:0007669"/>
    <property type="project" value="GOC"/>
</dbReference>
<protein>
    <recommendedName>
        <fullName evidence="1">Endonuclease/exonuclease/phosphatase domain-containing protein</fullName>
    </recommendedName>
</protein>
<sequence>MQSRKFSKPSCSKELTYMVYAFSRRLKRFWSKIKWSTWCRPRPKLVIRRLGKFSSNRQQRDKTDTTISVFNQNARRPIRIASFNAALFSLAPAVPKVEKLVNFIQEEKVDNPFNTAKSHPRGILKQSPIHPISNGIPGKISEENKLTKSKSKVSIFLPENEISLAQNKVLNVVDDSSFSFNKSLAAMRSPICFPTSMTHWLNDASLYGGRTIFDVLKEVDADILALQDVKADEENDMRPLSDLARALGMNYVFAESWAPEYGNAVLSKWPIKRWKVQRIYDDQDFRNVVKATIDVPWTGELDVYCTQLDHLDENWRMKQINAIIQKNEPPHILVGGLNSLDASDYSVQRWTDIVKYYEEIGKPTPKVEVTNFLKDREYTDAKNFPGECEPVVMIAKGQNVQGTCKYGTRVDYILGSKCLRYMFVPGSYSVISSKGTSDHHIVKVDIMKVEDSATKRQISRKKLEQVAAREGFLLEDLIYTTPCTNPIQQPTAARTPSNLTINTDRDARAGTVEDVYAGTVRGRPSWYNIDEQGARNIKLVYLLGTRAVQRSSAERFGEEQNCSSADQVQCTCNAQIF</sequence>